<comment type="similarity">
    <text evidence="2 16">Belongs to the amiloride-sensitive sodium channel (TC 1.A.6) family.</text>
</comment>
<evidence type="ECO:0000256" key="17">
    <source>
        <dbReference type="SAM" id="Phobius"/>
    </source>
</evidence>
<name>A0AAN5CE33_9BILA</name>
<evidence type="ECO:0000256" key="14">
    <source>
        <dbReference type="ARBA" id="ARBA00023303"/>
    </source>
</evidence>
<comment type="caution">
    <text evidence="19">The sequence shown here is derived from an EMBL/GenBank/DDBJ whole genome shotgun (WGS) entry which is preliminary data.</text>
</comment>
<dbReference type="AlphaFoldDB" id="A0AAN5CE33"/>
<dbReference type="SMART" id="SM00181">
    <property type="entry name" value="EGF"/>
    <property type="match status" value="4"/>
</dbReference>
<dbReference type="PROSITE" id="PS50026">
    <property type="entry name" value="EGF_3"/>
    <property type="match status" value="4"/>
</dbReference>
<evidence type="ECO:0000256" key="8">
    <source>
        <dbReference type="ARBA" id="ARBA00023053"/>
    </source>
</evidence>
<organism evidence="19 20">
    <name type="scientific">Pristionchus mayeri</name>
    <dbReference type="NCBI Taxonomy" id="1317129"/>
    <lineage>
        <taxon>Eukaryota</taxon>
        <taxon>Metazoa</taxon>
        <taxon>Ecdysozoa</taxon>
        <taxon>Nematoda</taxon>
        <taxon>Chromadorea</taxon>
        <taxon>Rhabditida</taxon>
        <taxon>Rhabditina</taxon>
        <taxon>Diplogasteromorpha</taxon>
        <taxon>Diplogasteroidea</taxon>
        <taxon>Neodiplogasteridae</taxon>
        <taxon>Pristionchus</taxon>
    </lineage>
</organism>
<keyword evidence="4 16" id="KW-0894">Sodium channel</keyword>
<feature type="non-terminal residue" evidence="19">
    <location>
        <position position="1"/>
    </location>
</feature>
<dbReference type="Gene3D" id="2.10.25.10">
    <property type="entry name" value="Laminin"/>
    <property type="match status" value="3"/>
</dbReference>
<dbReference type="InterPro" id="IPR049883">
    <property type="entry name" value="NOTCH1_EGF-like"/>
</dbReference>
<keyword evidence="8" id="KW-0915">Sodium</keyword>
<keyword evidence="5 15" id="KW-0245">EGF-like domain</keyword>
<dbReference type="Gene3D" id="2.60.470.10">
    <property type="entry name" value="Acid-sensing ion channels like domains"/>
    <property type="match status" value="1"/>
</dbReference>
<feature type="disulfide bond" evidence="15">
    <location>
        <begin position="84"/>
        <end position="93"/>
    </location>
</feature>
<dbReference type="PROSITE" id="PS00022">
    <property type="entry name" value="EGF_1"/>
    <property type="match status" value="3"/>
</dbReference>
<evidence type="ECO:0000313" key="20">
    <source>
        <dbReference type="Proteomes" id="UP001328107"/>
    </source>
</evidence>
<dbReference type="InterPro" id="IPR001873">
    <property type="entry name" value="ENaC"/>
</dbReference>
<reference evidence="20" key="1">
    <citation type="submission" date="2022-10" db="EMBL/GenBank/DDBJ databases">
        <title>Genome assembly of Pristionchus species.</title>
        <authorList>
            <person name="Yoshida K."/>
            <person name="Sommer R.J."/>
        </authorList>
    </citation>
    <scope>NUCLEOTIDE SEQUENCE [LARGE SCALE GENOMIC DNA]</scope>
    <source>
        <strain evidence="20">RS5460</strain>
    </source>
</reference>
<comment type="subcellular location">
    <subcellularLocation>
        <location evidence="1">Membrane</location>
        <topology evidence="1">Multi-pass membrane protein</topology>
    </subcellularLocation>
</comment>
<dbReference type="Proteomes" id="UP001328107">
    <property type="component" value="Unassembled WGS sequence"/>
</dbReference>
<keyword evidence="11 15" id="KW-1015">Disulfide bond</keyword>
<evidence type="ECO:0000256" key="2">
    <source>
        <dbReference type="ARBA" id="ARBA00007193"/>
    </source>
</evidence>
<gene>
    <name evidence="19" type="ORF">PMAYCL1PPCAC_08496</name>
</gene>
<feature type="domain" description="EGF-like" evidence="18">
    <location>
        <begin position="96"/>
        <end position="134"/>
    </location>
</feature>
<feature type="transmembrane region" description="Helical" evidence="17">
    <location>
        <begin position="508"/>
        <end position="530"/>
    </location>
</feature>
<keyword evidence="14 16" id="KW-0407">Ion channel</keyword>
<evidence type="ECO:0000256" key="5">
    <source>
        <dbReference type="ARBA" id="ARBA00022536"/>
    </source>
</evidence>
<keyword evidence="10 17" id="KW-0472">Membrane</keyword>
<evidence type="ECO:0000259" key="18">
    <source>
        <dbReference type="PROSITE" id="PS50026"/>
    </source>
</evidence>
<dbReference type="PANTHER" id="PTHR11690">
    <property type="entry name" value="AMILORIDE-SENSITIVE SODIUM CHANNEL-RELATED"/>
    <property type="match status" value="1"/>
</dbReference>
<dbReference type="PROSITE" id="PS00010">
    <property type="entry name" value="ASX_HYDROXYL"/>
    <property type="match status" value="4"/>
</dbReference>
<dbReference type="SUPFAM" id="SSF57196">
    <property type="entry name" value="EGF/Laminin"/>
    <property type="match status" value="3"/>
</dbReference>
<accession>A0AAN5CE33</accession>
<evidence type="ECO:0000256" key="16">
    <source>
        <dbReference type="RuleBase" id="RU000679"/>
    </source>
</evidence>
<feature type="domain" description="EGF-like" evidence="18">
    <location>
        <begin position="1"/>
        <end position="42"/>
    </location>
</feature>
<evidence type="ECO:0000256" key="15">
    <source>
        <dbReference type="PROSITE-ProRule" id="PRU00076"/>
    </source>
</evidence>
<dbReference type="EMBL" id="BTRK01000002">
    <property type="protein sequence ID" value="GMR38301.1"/>
    <property type="molecule type" value="Genomic_DNA"/>
</dbReference>
<evidence type="ECO:0000256" key="7">
    <source>
        <dbReference type="ARBA" id="ARBA00022989"/>
    </source>
</evidence>
<keyword evidence="6 16" id="KW-0812">Transmembrane</keyword>
<keyword evidence="3 16" id="KW-0813">Transport</keyword>
<sequence>IDECAEAATDNVTLCENFGFCNNTLGSYKCDCIFGTYGFDCSENPNDCEISNSTIDGVLYPNECIARDKEANCTDGFGTYYCSCSPQWTGPHCLEDVDECSFDPPPCENFGTCINKPGSYECQCIKGTFGDNCEINPDDCIGVTVCNQTDVNAHCTDGYDTFTCTCGPAYTMKHCDLEMIIYNVLQLIGGDSANPEDLIAMLRDLLRNPSMMKDLVPFVIGLQSMENRTKMSWNADDFFLWMAYEDRSLDLNKDVVKWNDVVLGNCFTFNHFNNSERMYRMRSDGSQGGLKAAVRLNTPEFVPWTETSAIVTFIHPNAETIFSESPRYNAMSHALTTIQIKESRFVRLGGKYGKCVYSKNQVASYYYEGSYTTDGCLRSCYQDEVKKACNCMDSRYPMPEAEIPCELPKRKCVESISAKGDVSTWAGCTCPLPCENSQFDSSFTVAPFVRSPSKCNMLERRKNISACYDRNAQMDYAIIHIQVPRMKIDVYKEEPAWNFNRLLNTIGGLSGVVCGLNLIGFFEFVFFFFFQFPMTLIFNRY</sequence>
<dbReference type="InterPro" id="IPR000742">
    <property type="entry name" value="EGF"/>
</dbReference>
<evidence type="ECO:0000256" key="3">
    <source>
        <dbReference type="ARBA" id="ARBA00022448"/>
    </source>
</evidence>
<dbReference type="FunFam" id="2.10.25.10:FF:000125">
    <property type="entry name" value="Neurogenic locus notch protein-like"/>
    <property type="match status" value="1"/>
</dbReference>
<proteinExistence type="inferred from homology"/>
<keyword evidence="12" id="KW-0325">Glycoprotein</keyword>
<comment type="caution">
    <text evidence="15">Lacks conserved residue(s) required for the propagation of feature annotation.</text>
</comment>
<evidence type="ECO:0000256" key="10">
    <source>
        <dbReference type="ARBA" id="ARBA00023136"/>
    </source>
</evidence>
<keyword evidence="20" id="KW-1185">Reference proteome</keyword>
<dbReference type="InterPro" id="IPR001881">
    <property type="entry name" value="EGF-like_Ca-bd_dom"/>
</dbReference>
<dbReference type="CDD" id="cd00054">
    <property type="entry name" value="EGF_CA"/>
    <property type="match status" value="2"/>
</dbReference>
<dbReference type="GO" id="GO:0005886">
    <property type="term" value="C:plasma membrane"/>
    <property type="evidence" value="ECO:0007669"/>
    <property type="project" value="TreeGrafter"/>
</dbReference>
<feature type="non-terminal residue" evidence="19">
    <location>
        <position position="541"/>
    </location>
</feature>
<feature type="disulfide bond" evidence="15">
    <location>
        <begin position="124"/>
        <end position="133"/>
    </location>
</feature>
<dbReference type="GO" id="GO:0015280">
    <property type="term" value="F:ligand-gated sodium channel activity"/>
    <property type="evidence" value="ECO:0007669"/>
    <property type="project" value="TreeGrafter"/>
</dbReference>
<evidence type="ECO:0000256" key="13">
    <source>
        <dbReference type="ARBA" id="ARBA00023201"/>
    </source>
</evidence>
<feature type="disulfide bond" evidence="15">
    <location>
        <begin position="166"/>
        <end position="175"/>
    </location>
</feature>
<keyword evidence="9 16" id="KW-0406">Ion transport</keyword>
<evidence type="ECO:0000256" key="1">
    <source>
        <dbReference type="ARBA" id="ARBA00004141"/>
    </source>
</evidence>
<dbReference type="PANTHER" id="PTHR11690:SF177">
    <property type="entry name" value="EGF-LIKE DOMAIN-CONTAINING PROTEIN"/>
    <property type="match status" value="1"/>
</dbReference>
<evidence type="ECO:0000256" key="11">
    <source>
        <dbReference type="ARBA" id="ARBA00023157"/>
    </source>
</evidence>
<feature type="disulfide bond" evidence="15">
    <location>
        <begin position="32"/>
        <end position="41"/>
    </location>
</feature>
<dbReference type="InterPro" id="IPR000152">
    <property type="entry name" value="EGF-type_Asp/Asn_hydroxyl_site"/>
</dbReference>
<evidence type="ECO:0000256" key="4">
    <source>
        <dbReference type="ARBA" id="ARBA00022461"/>
    </source>
</evidence>
<protein>
    <recommendedName>
        <fullName evidence="18">EGF-like domain-containing protein</fullName>
    </recommendedName>
</protein>
<evidence type="ECO:0000313" key="19">
    <source>
        <dbReference type="EMBL" id="GMR38301.1"/>
    </source>
</evidence>
<evidence type="ECO:0000256" key="9">
    <source>
        <dbReference type="ARBA" id="ARBA00023065"/>
    </source>
</evidence>
<evidence type="ECO:0000256" key="12">
    <source>
        <dbReference type="ARBA" id="ARBA00023180"/>
    </source>
</evidence>
<keyword evidence="7 17" id="KW-1133">Transmembrane helix</keyword>
<dbReference type="PROSITE" id="PS01187">
    <property type="entry name" value="EGF_CA"/>
    <property type="match status" value="1"/>
</dbReference>
<feature type="domain" description="EGF-like" evidence="18">
    <location>
        <begin position="54"/>
        <end position="94"/>
    </location>
</feature>
<dbReference type="Gene3D" id="1.10.287.770">
    <property type="entry name" value="YojJ-like"/>
    <property type="match status" value="1"/>
</dbReference>
<dbReference type="Pfam" id="PF07645">
    <property type="entry name" value="EGF_CA"/>
    <property type="match status" value="1"/>
</dbReference>
<feature type="domain" description="EGF-like" evidence="18">
    <location>
        <begin position="136"/>
        <end position="176"/>
    </location>
</feature>
<dbReference type="SMART" id="SM00179">
    <property type="entry name" value="EGF_CA"/>
    <property type="match status" value="4"/>
</dbReference>
<keyword evidence="13 16" id="KW-0739">Sodium transport</keyword>
<dbReference type="GO" id="GO:0005509">
    <property type="term" value="F:calcium ion binding"/>
    <property type="evidence" value="ECO:0007669"/>
    <property type="project" value="InterPro"/>
</dbReference>
<dbReference type="Pfam" id="PF00858">
    <property type="entry name" value="ASC"/>
    <property type="match status" value="1"/>
</dbReference>
<evidence type="ECO:0000256" key="6">
    <source>
        <dbReference type="ARBA" id="ARBA00022692"/>
    </source>
</evidence>
<dbReference type="InterPro" id="IPR018097">
    <property type="entry name" value="EGF_Ca-bd_CS"/>
</dbReference>